<dbReference type="EMBL" id="RJNK01000002">
    <property type="protein sequence ID" value="RSI65375.1"/>
    <property type="molecule type" value="Genomic_DNA"/>
</dbReference>
<gene>
    <name evidence="1" type="ORF">D8862_04965</name>
</gene>
<proteinExistence type="predicted"/>
<evidence type="ECO:0000313" key="1">
    <source>
        <dbReference type="EMBL" id="RSI65375.1"/>
    </source>
</evidence>
<evidence type="ECO:0000313" key="2">
    <source>
        <dbReference type="Proteomes" id="UP000272252"/>
    </source>
</evidence>
<dbReference type="AlphaFoldDB" id="A0A3R9JRL6"/>
<organism evidence="1 2">
    <name type="scientific">Streptococcus oralis</name>
    <dbReference type="NCBI Taxonomy" id="1303"/>
    <lineage>
        <taxon>Bacteria</taxon>
        <taxon>Bacillati</taxon>
        <taxon>Bacillota</taxon>
        <taxon>Bacilli</taxon>
        <taxon>Lactobacillales</taxon>
        <taxon>Streptococcaceae</taxon>
        <taxon>Streptococcus</taxon>
    </lineage>
</organism>
<protein>
    <submittedName>
        <fullName evidence="1">Uncharacterized protein</fullName>
    </submittedName>
</protein>
<dbReference type="Proteomes" id="UP000272252">
    <property type="component" value="Unassembled WGS sequence"/>
</dbReference>
<comment type="caution">
    <text evidence="1">The sequence shown here is derived from an EMBL/GenBank/DDBJ whole genome shotgun (WGS) entry which is preliminary data.</text>
</comment>
<accession>A0A3R9JRL6</accession>
<dbReference type="RefSeq" id="WP_125449007.1">
    <property type="nucleotide sequence ID" value="NZ_RJNK01000002.1"/>
</dbReference>
<reference evidence="1 2" key="1">
    <citation type="submission" date="2018-11" db="EMBL/GenBank/DDBJ databases">
        <title>Species Designations Belie Phenotypic and Genotypic Heterogeneity in Oral Streptococci.</title>
        <authorList>
            <person name="Velsko I."/>
        </authorList>
    </citation>
    <scope>NUCLEOTIDE SEQUENCE [LARGE SCALE GENOMIC DNA]</scope>
    <source>
        <strain evidence="1 2">BCC59</strain>
    </source>
</reference>
<name>A0A3R9JRL6_STROR</name>
<dbReference type="OrthoDB" id="2224941at2"/>
<sequence>MGNLSISLETFTQTRHSLIVRNNTTDQKLVEIALNNEVFRLAILDAGEERIIILPEEVTDVKNFGISEVEDNSGN</sequence>